<name>A0A914PYV3_9BILA</name>
<feature type="chain" id="PRO_5037411056" evidence="2">
    <location>
        <begin position="21"/>
        <end position="232"/>
    </location>
</feature>
<dbReference type="InterPro" id="IPR008139">
    <property type="entry name" value="SaposinB_dom"/>
</dbReference>
<dbReference type="PROSITE" id="PS50015">
    <property type="entry name" value="SAP_B"/>
    <property type="match status" value="1"/>
</dbReference>
<reference evidence="5" key="1">
    <citation type="submission" date="2022-11" db="UniProtKB">
        <authorList>
            <consortium name="WormBaseParasite"/>
        </authorList>
    </citation>
    <scope>IDENTIFICATION</scope>
</reference>
<evidence type="ECO:0000256" key="2">
    <source>
        <dbReference type="SAM" id="SignalP"/>
    </source>
</evidence>
<evidence type="ECO:0000313" key="5">
    <source>
        <dbReference type="WBParaSite" id="PDA_v2.g24046.t1"/>
    </source>
</evidence>
<proteinExistence type="predicted"/>
<dbReference type="SMART" id="SM00741">
    <property type="entry name" value="SapB"/>
    <property type="match status" value="1"/>
</dbReference>
<dbReference type="Proteomes" id="UP000887578">
    <property type="component" value="Unplaced"/>
</dbReference>
<keyword evidence="1" id="KW-1015">Disulfide bond</keyword>
<keyword evidence="2" id="KW-0732">Signal</keyword>
<feature type="domain" description="Saposin B-type" evidence="3">
    <location>
        <begin position="35"/>
        <end position="121"/>
    </location>
</feature>
<sequence length="232" mass="25794">MVQTITIFAFFAIFAIAAVAHVLPFNHLNADVKRTQDPCRICNDIIQRAENHFANQSITAPEFRRQLERECIQLSSTDGDEASVACIKMVQNNFEFIYYEVQSQIPSKQICQDISQCPETTDTTPSWNVTTTVNSGLNISTTPFFGNTTQQQWNISTTAFPFNVTTNQGFNFTIGSNMTTTPSQQQWNVTSLPTATTTHSSTGNLTDAGNNTVANLLERLQSAKNVFVFTLN</sequence>
<evidence type="ECO:0000313" key="4">
    <source>
        <dbReference type="Proteomes" id="UP000887578"/>
    </source>
</evidence>
<dbReference type="InterPro" id="IPR011001">
    <property type="entry name" value="Saposin-like"/>
</dbReference>
<keyword evidence="4" id="KW-1185">Reference proteome</keyword>
<dbReference type="AlphaFoldDB" id="A0A914PYV3"/>
<feature type="signal peptide" evidence="2">
    <location>
        <begin position="1"/>
        <end position="20"/>
    </location>
</feature>
<evidence type="ECO:0000259" key="3">
    <source>
        <dbReference type="PROSITE" id="PS50015"/>
    </source>
</evidence>
<dbReference type="WBParaSite" id="PDA_v2.g24046.t1">
    <property type="protein sequence ID" value="PDA_v2.g24046.t1"/>
    <property type="gene ID" value="PDA_v2.g24046"/>
</dbReference>
<accession>A0A914PYV3</accession>
<evidence type="ECO:0000256" key="1">
    <source>
        <dbReference type="ARBA" id="ARBA00023157"/>
    </source>
</evidence>
<dbReference type="Gene3D" id="1.10.225.10">
    <property type="entry name" value="Saposin-like"/>
    <property type="match status" value="1"/>
</dbReference>
<protein>
    <submittedName>
        <fullName evidence="5">Saposin B-type domain-containing protein</fullName>
    </submittedName>
</protein>
<dbReference type="SUPFAM" id="SSF47862">
    <property type="entry name" value="Saposin"/>
    <property type="match status" value="1"/>
</dbReference>
<organism evidence="4 5">
    <name type="scientific">Panagrolaimus davidi</name>
    <dbReference type="NCBI Taxonomy" id="227884"/>
    <lineage>
        <taxon>Eukaryota</taxon>
        <taxon>Metazoa</taxon>
        <taxon>Ecdysozoa</taxon>
        <taxon>Nematoda</taxon>
        <taxon>Chromadorea</taxon>
        <taxon>Rhabditida</taxon>
        <taxon>Tylenchina</taxon>
        <taxon>Panagrolaimomorpha</taxon>
        <taxon>Panagrolaimoidea</taxon>
        <taxon>Panagrolaimidae</taxon>
        <taxon>Panagrolaimus</taxon>
    </lineage>
</organism>